<dbReference type="EMBL" id="CADIKW010000001">
    <property type="protein sequence ID" value="CAB3830450.1"/>
    <property type="molecule type" value="Genomic_DNA"/>
</dbReference>
<dbReference type="AlphaFoldDB" id="A0A6S7DQF4"/>
<organism evidence="1 2">
    <name type="scientific">Achromobacter dolens</name>
    <dbReference type="NCBI Taxonomy" id="1287738"/>
    <lineage>
        <taxon>Bacteria</taxon>
        <taxon>Pseudomonadati</taxon>
        <taxon>Pseudomonadota</taxon>
        <taxon>Betaproteobacteria</taxon>
        <taxon>Burkholderiales</taxon>
        <taxon>Alcaligenaceae</taxon>
        <taxon>Achromobacter</taxon>
    </lineage>
</organism>
<keyword evidence="2" id="KW-1185">Reference proteome</keyword>
<evidence type="ECO:0000313" key="2">
    <source>
        <dbReference type="Proteomes" id="UP000494272"/>
    </source>
</evidence>
<reference evidence="1 2" key="1">
    <citation type="submission" date="2020-04" db="EMBL/GenBank/DDBJ databases">
        <authorList>
            <person name="De Canck E."/>
        </authorList>
    </citation>
    <scope>NUCLEOTIDE SEQUENCE [LARGE SCALE GENOMIC DNA]</scope>
    <source>
        <strain evidence="1 2">LMG 26841</strain>
    </source>
</reference>
<gene>
    <name evidence="1" type="ORF">LMG26841_00935</name>
</gene>
<protein>
    <submittedName>
        <fullName evidence="1">Uncharacterized protein</fullName>
    </submittedName>
</protein>
<name>A0A6S7DQF4_9BURK</name>
<proteinExistence type="predicted"/>
<evidence type="ECO:0000313" key="1">
    <source>
        <dbReference type="EMBL" id="CAB3830450.1"/>
    </source>
</evidence>
<accession>A0A6S7DQF4</accession>
<dbReference type="Proteomes" id="UP000494272">
    <property type="component" value="Unassembled WGS sequence"/>
</dbReference>
<sequence>MQLPTLTEEQVGKFRWICERFGHDIRLPPADHWKTMSDTDIWIRVVSQVVVVGKSDPAKRLSEAAIREKLNYERLCAMPEAQVAMVLGEVLREIGARYVSDVNPELSPKVLALIKNFAFLKAYKGGPSGFIRYVVALKTSEERWQYVAKSLAYVKNKGARDFLTSGFGLATDRIALDSRVMGVVNRIVPELPTKVPATSYAAVETLLAQDVCKPLGITPAFLDQLLFKNYGSILEGLGSSMGDADLTRVSTESLLLQYRQIQHELKRREVLYE</sequence>